<organism evidence="2 3">
    <name type="scientific">Riccia fluitans</name>
    <dbReference type="NCBI Taxonomy" id="41844"/>
    <lineage>
        <taxon>Eukaryota</taxon>
        <taxon>Viridiplantae</taxon>
        <taxon>Streptophyta</taxon>
        <taxon>Embryophyta</taxon>
        <taxon>Marchantiophyta</taxon>
        <taxon>Marchantiopsida</taxon>
        <taxon>Marchantiidae</taxon>
        <taxon>Marchantiales</taxon>
        <taxon>Ricciaceae</taxon>
        <taxon>Riccia</taxon>
    </lineage>
</organism>
<feature type="compositionally biased region" description="Polar residues" evidence="1">
    <location>
        <begin position="49"/>
        <end position="64"/>
    </location>
</feature>
<comment type="caution">
    <text evidence="2">The sequence shown here is derived from an EMBL/GenBank/DDBJ whole genome shotgun (WGS) entry which is preliminary data.</text>
</comment>
<accession>A0ABD1YFL9</accession>
<feature type="region of interest" description="Disordered" evidence="1">
    <location>
        <begin position="49"/>
        <end position="70"/>
    </location>
</feature>
<proteinExistence type="predicted"/>
<keyword evidence="3" id="KW-1185">Reference proteome</keyword>
<evidence type="ECO:0000256" key="1">
    <source>
        <dbReference type="SAM" id="MobiDB-lite"/>
    </source>
</evidence>
<reference evidence="2 3" key="1">
    <citation type="submission" date="2024-09" db="EMBL/GenBank/DDBJ databases">
        <title>Chromosome-scale assembly of Riccia fluitans.</title>
        <authorList>
            <person name="Paukszto L."/>
            <person name="Sawicki J."/>
            <person name="Karawczyk K."/>
            <person name="Piernik-Szablinska J."/>
            <person name="Szczecinska M."/>
            <person name="Mazdziarz M."/>
        </authorList>
    </citation>
    <scope>NUCLEOTIDE SEQUENCE [LARGE SCALE GENOMIC DNA]</scope>
    <source>
        <strain evidence="2">Rf_01</strain>
        <tissue evidence="2">Aerial parts of the thallus</tissue>
    </source>
</reference>
<sequence>MELPLQKSRCSNEQQDLNAQARAVSAPLCRILRTRPSVCVGTLSSEILPTSWSRTSPNGPSNSDGHQHNGRNLADQATCFSYALASWWAELSFVRGP</sequence>
<evidence type="ECO:0000313" key="3">
    <source>
        <dbReference type="Proteomes" id="UP001605036"/>
    </source>
</evidence>
<protein>
    <submittedName>
        <fullName evidence="2">Uncharacterized protein</fullName>
    </submittedName>
</protein>
<dbReference type="EMBL" id="JBHFFA010000004">
    <property type="protein sequence ID" value="KAL2629537.1"/>
    <property type="molecule type" value="Genomic_DNA"/>
</dbReference>
<evidence type="ECO:0000313" key="2">
    <source>
        <dbReference type="EMBL" id="KAL2629537.1"/>
    </source>
</evidence>
<gene>
    <name evidence="2" type="ORF">R1flu_014223</name>
</gene>
<dbReference type="AlphaFoldDB" id="A0ABD1YFL9"/>
<dbReference type="Proteomes" id="UP001605036">
    <property type="component" value="Unassembled WGS sequence"/>
</dbReference>
<name>A0ABD1YFL9_9MARC</name>